<organism evidence="1 2">
    <name type="scientific">Sulfuriferula multivorans</name>
    <dbReference type="NCBI Taxonomy" id="1559896"/>
    <lineage>
        <taxon>Bacteria</taxon>
        <taxon>Pseudomonadati</taxon>
        <taxon>Pseudomonadota</taxon>
        <taxon>Betaproteobacteria</taxon>
        <taxon>Nitrosomonadales</taxon>
        <taxon>Sulfuricellaceae</taxon>
        <taxon>Sulfuriferula</taxon>
    </lineage>
</organism>
<evidence type="ECO:0000313" key="1">
    <source>
        <dbReference type="EMBL" id="GBL44543.1"/>
    </source>
</evidence>
<comment type="caution">
    <text evidence="1">The sequence shown here is derived from an EMBL/GenBank/DDBJ whole genome shotgun (WGS) entry which is preliminary data.</text>
</comment>
<name>A0A401JA90_9PROT</name>
<dbReference type="EMBL" id="BGOW01000002">
    <property type="protein sequence ID" value="GBL44543.1"/>
    <property type="molecule type" value="Genomic_DNA"/>
</dbReference>
<protein>
    <submittedName>
        <fullName evidence="1">Uncharacterized protein</fullName>
    </submittedName>
</protein>
<dbReference type="AlphaFoldDB" id="A0A401JA90"/>
<proteinExistence type="predicted"/>
<accession>A0A401JA90</accession>
<evidence type="ECO:0000313" key="2">
    <source>
        <dbReference type="Proteomes" id="UP000286806"/>
    </source>
</evidence>
<gene>
    <name evidence="1" type="ORF">SFMTTN_0340</name>
</gene>
<reference evidence="1 2" key="1">
    <citation type="journal article" date="2019" name="Front. Microbiol.">
        <title>Genomes of Neutrophilic Sulfur-Oxidizing Chemolithoautotrophs Representing 9 Proteobacterial Species From 8 Genera.</title>
        <authorList>
            <person name="Watanabe T."/>
            <person name="Kojima H."/>
            <person name="Umezawa K."/>
            <person name="Hori C."/>
            <person name="Takasuka T.E."/>
            <person name="Kato Y."/>
            <person name="Fukui M."/>
        </authorList>
    </citation>
    <scope>NUCLEOTIDE SEQUENCE [LARGE SCALE GENOMIC DNA]</scope>
    <source>
        <strain evidence="1 2">TTN</strain>
    </source>
</reference>
<keyword evidence="2" id="KW-1185">Reference proteome</keyword>
<sequence>MLLALLQGVAPLLHAHVLEFSMPHKIHIDGLELEQTHNKLDAGVHQLHLHADESTAIGMESAGKNDKDDKGEMAVSSPILGVVAAAFTLPRATAPPSFPFLAEIAPHPSGLYLLPPPHAPPGAHLG</sequence>
<dbReference type="Proteomes" id="UP000286806">
    <property type="component" value="Unassembled WGS sequence"/>
</dbReference>